<evidence type="ECO:0000313" key="1">
    <source>
        <dbReference type="EMBL" id="AUM11372.1"/>
    </source>
</evidence>
<dbReference type="Proteomes" id="UP000235116">
    <property type="component" value="Chromosome"/>
</dbReference>
<dbReference type="KEGG" id="kak:Kalk_02550"/>
<dbReference type="OrthoDB" id="6366783at2"/>
<dbReference type="AlphaFoldDB" id="A0A2K9LGG9"/>
<gene>
    <name evidence="1" type="ORF">Kalk_02550</name>
</gene>
<reference evidence="2" key="1">
    <citation type="submission" date="2017-08" db="EMBL/GenBank/DDBJ databases">
        <title>Direct submision.</title>
        <authorList>
            <person name="Kim S.-J."/>
            <person name="Rhee S.-K."/>
        </authorList>
    </citation>
    <scope>NUCLEOTIDE SEQUENCE [LARGE SCALE GENOMIC DNA]</scope>
    <source>
        <strain evidence="2">GI5</strain>
    </source>
</reference>
<evidence type="ECO:0000313" key="2">
    <source>
        <dbReference type="Proteomes" id="UP000235116"/>
    </source>
</evidence>
<keyword evidence="2" id="KW-1185">Reference proteome</keyword>
<proteinExistence type="predicted"/>
<sequence length="139" mass="15920">MIQDKVKVQLSQFKKQGEKLQVELGKGLEAAKEEGQRILKELGVDTSTKKIDINELVTELRKANPSVRDFLRNLDVATYDNRFRLNWNTTMISAYAKQQAEKAYAKDVKPRIAEVRETVSTQLREVQAKTQELRAKLTA</sequence>
<organism evidence="1 2">
    <name type="scientific">Ketobacter alkanivorans</name>
    <dbReference type="NCBI Taxonomy" id="1917421"/>
    <lineage>
        <taxon>Bacteria</taxon>
        <taxon>Pseudomonadati</taxon>
        <taxon>Pseudomonadota</taxon>
        <taxon>Gammaproteobacteria</taxon>
        <taxon>Pseudomonadales</taxon>
        <taxon>Ketobacteraceae</taxon>
        <taxon>Ketobacter</taxon>
    </lineage>
</organism>
<dbReference type="RefSeq" id="WP_101892712.1">
    <property type="nucleotide sequence ID" value="NZ_CP022684.1"/>
</dbReference>
<accession>A0A2K9LGG9</accession>
<dbReference type="EMBL" id="CP022684">
    <property type="protein sequence ID" value="AUM11372.1"/>
    <property type="molecule type" value="Genomic_DNA"/>
</dbReference>
<protein>
    <submittedName>
        <fullName evidence="1">Uncharacterized protein</fullName>
    </submittedName>
</protein>
<name>A0A2K9LGG9_9GAMM</name>